<dbReference type="SUPFAM" id="SSF51338">
    <property type="entry name" value="Composite domain of metallo-dependent hydrolases"/>
    <property type="match status" value="1"/>
</dbReference>
<accession>A0A937FGX1</accession>
<feature type="domain" description="Amidohydrolase-related" evidence="1">
    <location>
        <begin position="46"/>
        <end position="360"/>
    </location>
</feature>
<organism evidence="2 3">
    <name type="scientific">Clostridium paridis</name>
    <dbReference type="NCBI Taxonomy" id="2803863"/>
    <lineage>
        <taxon>Bacteria</taxon>
        <taxon>Bacillati</taxon>
        <taxon>Bacillota</taxon>
        <taxon>Clostridia</taxon>
        <taxon>Eubacteriales</taxon>
        <taxon>Clostridiaceae</taxon>
        <taxon>Clostridium</taxon>
    </lineage>
</organism>
<dbReference type="Gene3D" id="2.30.40.10">
    <property type="entry name" value="Urease, subunit C, domain 1"/>
    <property type="match status" value="1"/>
</dbReference>
<dbReference type="RefSeq" id="WP_202767203.1">
    <property type="nucleotide sequence ID" value="NZ_JAESWA010000022.1"/>
</dbReference>
<dbReference type="PANTHER" id="PTHR43135:SF3">
    <property type="entry name" value="ALPHA-D-RIBOSE 1-METHYLPHOSPHONATE 5-TRIPHOSPHATE DIPHOSPHATASE"/>
    <property type="match status" value="1"/>
</dbReference>
<dbReference type="InterPro" id="IPR011059">
    <property type="entry name" value="Metal-dep_hydrolase_composite"/>
</dbReference>
<dbReference type="Proteomes" id="UP000623681">
    <property type="component" value="Unassembled WGS sequence"/>
</dbReference>
<sequence>MSTTLIKNVKIFNGIECIEADKVVIENGYITDKAEGDIEIDGSGCTLLPGFIDAHIHLYESKNLKEASMYGVTTMMDMGTRSPEVVDSLKNLSGLPDIRSSYCPAFTSGSNMPIKMGYSESAYVISATDAERFVNEQIANGADYIKVILEEQSVSVKTVVFPPEIVAAIVTQAHINGKKVIAHAVSTSSFKTAIKAGVDVVTHIPFVEPLTEEIIELMSKNGTVSVPTMVTMKGIVESIKKFNPYAPLNYDYVKESVARLYKAGVTIMAGSDSNTGDPTTPYSAPYGISLLDELKLMVEAGFTPIQAIQSATSIPAKYFGMDDRGIIKSGYRADLILIKGDPTVDINAVKDIKQVWIRGKETIK</sequence>
<evidence type="ECO:0000313" key="3">
    <source>
        <dbReference type="Proteomes" id="UP000623681"/>
    </source>
</evidence>
<protein>
    <submittedName>
        <fullName evidence="2">Amidohydrolase family protein</fullName>
    </submittedName>
</protein>
<dbReference type="Gene3D" id="3.40.50.10910">
    <property type="entry name" value="Amidohydrolase"/>
    <property type="match status" value="1"/>
</dbReference>
<dbReference type="Gene3D" id="1.20.58.520">
    <property type="entry name" value="Amidohydrolase"/>
    <property type="match status" value="1"/>
</dbReference>
<name>A0A937FGX1_9CLOT</name>
<dbReference type="Gene3D" id="3.30.110.90">
    <property type="entry name" value="Amidohydrolase"/>
    <property type="match status" value="1"/>
</dbReference>
<evidence type="ECO:0000313" key="2">
    <source>
        <dbReference type="EMBL" id="MBL4931818.1"/>
    </source>
</evidence>
<dbReference type="SUPFAM" id="SSF51556">
    <property type="entry name" value="Metallo-dependent hydrolases"/>
    <property type="match status" value="1"/>
</dbReference>
<keyword evidence="3" id="KW-1185">Reference proteome</keyword>
<reference evidence="2" key="1">
    <citation type="submission" date="2021-01" db="EMBL/GenBank/DDBJ databases">
        <title>Genome public.</title>
        <authorList>
            <person name="Liu C."/>
            <person name="Sun Q."/>
        </authorList>
    </citation>
    <scope>NUCLEOTIDE SEQUENCE</scope>
    <source>
        <strain evidence="2">YIM B02565</strain>
    </source>
</reference>
<evidence type="ECO:0000259" key="1">
    <source>
        <dbReference type="Pfam" id="PF01979"/>
    </source>
</evidence>
<dbReference type="Pfam" id="PF01979">
    <property type="entry name" value="Amidohydro_1"/>
    <property type="match status" value="1"/>
</dbReference>
<proteinExistence type="predicted"/>
<dbReference type="AlphaFoldDB" id="A0A937FGX1"/>
<dbReference type="GO" id="GO:0016810">
    <property type="term" value="F:hydrolase activity, acting on carbon-nitrogen (but not peptide) bonds"/>
    <property type="evidence" value="ECO:0007669"/>
    <property type="project" value="InterPro"/>
</dbReference>
<comment type="caution">
    <text evidence="2">The sequence shown here is derived from an EMBL/GenBank/DDBJ whole genome shotgun (WGS) entry which is preliminary data.</text>
</comment>
<gene>
    <name evidence="2" type="ORF">JK634_08380</name>
</gene>
<dbReference type="EMBL" id="JAESWA010000022">
    <property type="protein sequence ID" value="MBL4931818.1"/>
    <property type="molecule type" value="Genomic_DNA"/>
</dbReference>
<dbReference type="InterPro" id="IPR051781">
    <property type="entry name" value="Metallo-dep_Hydrolase"/>
</dbReference>
<dbReference type="PANTHER" id="PTHR43135">
    <property type="entry name" value="ALPHA-D-RIBOSE 1-METHYLPHOSPHONATE 5-TRIPHOSPHATE DIPHOSPHATASE"/>
    <property type="match status" value="1"/>
</dbReference>
<dbReference type="InterPro" id="IPR006680">
    <property type="entry name" value="Amidohydro-rel"/>
</dbReference>
<dbReference type="InterPro" id="IPR032466">
    <property type="entry name" value="Metal_Hydrolase"/>
</dbReference>